<dbReference type="Gene3D" id="1.10.287.460">
    <property type="entry name" value="Peptidyl-prolyl cis-trans isomerase, FKBP-type, N-terminal domain"/>
    <property type="match status" value="1"/>
</dbReference>
<evidence type="ECO:0000256" key="6">
    <source>
        <dbReference type="RuleBase" id="RU003915"/>
    </source>
</evidence>
<dbReference type="Pfam" id="PF00254">
    <property type="entry name" value="FKBP_C"/>
    <property type="match status" value="1"/>
</dbReference>
<evidence type="ECO:0000259" key="9">
    <source>
        <dbReference type="PROSITE" id="PS50059"/>
    </source>
</evidence>
<comment type="caution">
    <text evidence="10">The sequence shown here is derived from an EMBL/GenBank/DDBJ whole genome shotgun (WGS) entry which is preliminary data.</text>
</comment>
<gene>
    <name evidence="10" type="ORF">ACFOZ5_19165</name>
</gene>
<dbReference type="SUPFAM" id="SSF54534">
    <property type="entry name" value="FKBP-like"/>
    <property type="match status" value="1"/>
</dbReference>
<feature type="domain" description="PPIase FKBP-type" evidence="9">
    <location>
        <begin position="162"/>
        <end position="248"/>
    </location>
</feature>
<dbReference type="PROSITE" id="PS50059">
    <property type="entry name" value="FKBP_PPIASE"/>
    <property type="match status" value="1"/>
</dbReference>
<keyword evidence="4 5" id="KW-0413">Isomerase</keyword>
<dbReference type="PANTHER" id="PTHR43811">
    <property type="entry name" value="FKBP-TYPE PEPTIDYL-PROLYL CIS-TRANS ISOMERASE FKPA"/>
    <property type="match status" value="1"/>
</dbReference>
<feature type="region of interest" description="Disordered" evidence="7">
    <location>
        <begin position="23"/>
        <end position="43"/>
    </location>
</feature>
<keyword evidence="3 5" id="KW-0697">Rotamase</keyword>
<evidence type="ECO:0000256" key="4">
    <source>
        <dbReference type="ARBA" id="ARBA00023235"/>
    </source>
</evidence>
<accession>A0ABV8QN51</accession>
<evidence type="ECO:0000256" key="2">
    <source>
        <dbReference type="ARBA" id="ARBA00006577"/>
    </source>
</evidence>
<protein>
    <recommendedName>
        <fullName evidence="6">Peptidyl-prolyl cis-trans isomerase</fullName>
        <ecNumber evidence="6">5.2.1.8</ecNumber>
    </recommendedName>
</protein>
<evidence type="ECO:0000256" key="5">
    <source>
        <dbReference type="PROSITE-ProRule" id="PRU00277"/>
    </source>
</evidence>
<reference evidence="11" key="1">
    <citation type="journal article" date="2019" name="Int. J. Syst. Evol. Microbiol.">
        <title>The Global Catalogue of Microorganisms (GCM) 10K type strain sequencing project: providing services to taxonomists for standard genome sequencing and annotation.</title>
        <authorList>
            <consortium name="The Broad Institute Genomics Platform"/>
            <consortium name="The Broad Institute Genome Sequencing Center for Infectious Disease"/>
            <person name="Wu L."/>
            <person name="Ma J."/>
        </authorList>
    </citation>
    <scope>NUCLEOTIDE SEQUENCE [LARGE SCALE GENOMIC DNA]</scope>
    <source>
        <strain evidence="11">CECT 7297</strain>
    </source>
</reference>
<dbReference type="EMBL" id="JBHSDI010000064">
    <property type="protein sequence ID" value="MFC4261146.1"/>
    <property type="molecule type" value="Genomic_DNA"/>
</dbReference>
<evidence type="ECO:0000313" key="10">
    <source>
        <dbReference type="EMBL" id="MFC4261146.1"/>
    </source>
</evidence>
<dbReference type="InterPro" id="IPR001179">
    <property type="entry name" value="PPIase_FKBP_dom"/>
</dbReference>
<keyword evidence="8" id="KW-0732">Signal</keyword>
<evidence type="ECO:0000313" key="11">
    <source>
        <dbReference type="Proteomes" id="UP001595798"/>
    </source>
</evidence>
<evidence type="ECO:0000256" key="7">
    <source>
        <dbReference type="SAM" id="MobiDB-lite"/>
    </source>
</evidence>
<feature type="chain" id="PRO_5046949575" description="Peptidyl-prolyl cis-trans isomerase" evidence="8">
    <location>
        <begin position="19"/>
        <end position="254"/>
    </location>
</feature>
<evidence type="ECO:0000256" key="8">
    <source>
        <dbReference type="SAM" id="SignalP"/>
    </source>
</evidence>
<dbReference type="InterPro" id="IPR036944">
    <property type="entry name" value="PPIase_FKBP_N_sf"/>
</dbReference>
<dbReference type="EC" id="5.2.1.8" evidence="6"/>
<dbReference type="PANTHER" id="PTHR43811:SF19">
    <property type="entry name" value="39 KDA FK506-BINDING NUCLEAR PROTEIN"/>
    <property type="match status" value="1"/>
</dbReference>
<evidence type="ECO:0000256" key="3">
    <source>
        <dbReference type="ARBA" id="ARBA00023110"/>
    </source>
</evidence>
<dbReference type="RefSeq" id="WP_379890402.1">
    <property type="nucleotide sequence ID" value="NZ_JBHSDI010000064.1"/>
</dbReference>
<feature type="signal peptide" evidence="8">
    <location>
        <begin position="1"/>
        <end position="18"/>
    </location>
</feature>
<dbReference type="Pfam" id="PF01346">
    <property type="entry name" value="FKBP_N"/>
    <property type="match status" value="1"/>
</dbReference>
<name>A0ABV8QN51_9GAMM</name>
<dbReference type="InterPro" id="IPR046357">
    <property type="entry name" value="PPIase_dom_sf"/>
</dbReference>
<comment type="similarity">
    <text evidence="2 6">Belongs to the FKBP-type PPIase family.</text>
</comment>
<proteinExistence type="inferred from homology"/>
<dbReference type="GO" id="GO:0003755">
    <property type="term" value="F:peptidyl-prolyl cis-trans isomerase activity"/>
    <property type="evidence" value="ECO:0007669"/>
    <property type="project" value="UniProtKB-EC"/>
</dbReference>
<sequence>MKKTMSAFTILVMSAVFVGTYSEPSRSEDSQNQQTAADQKEHDFESLNDRYSYAYGADLAKKFKAEGVELNVEIMASAMQDVFGDGEKKMSDGEIAATIDVYMQLHQKKKEAENAAIGEKNRKEGENFLSENASKDGVVVTESGLQYRVITEGDGGYTPTADDIVTVHYRGKFIDGSEFDSTYERSEPYSVKAKKLIEGWGEALQLMSEGSKWELYIPADLAYGEEGSEPYIGPNATLIFEVELLDIEKEQAEG</sequence>
<dbReference type="Gene3D" id="3.10.50.40">
    <property type="match status" value="1"/>
</dbReference>
<keyword evidence="11" id="KW-1185">Reference proteome</keyword>
<organism evidence="10 11">
    <name type="scientific">Marinobacter lacisalsi</name>
    <dbReference type="NCBI Taxonomy" id="475979"/>
    <lineage>
        <taxon>Bacteria</taxon>
        <taxon>Pseudomonadati</taxon>
        <taxon>Pseudomonadota</taxon>
        <taxon>Gammaproteobacteria</taxon>
        <taxon>Pseudomonadales</taxon>
        <taxon>Marinobacteraceae</taxon>
        <taxon>Marinobacter</taxon>
    </lineage>
</organism>
<dbReference type="Proteomes" id="UP001595798">
    <property type="component" value="Unassembled WGS sequence"/>
</dbReference>
<dbReference type="InterPro" id="IPR000774">
    <property type="entry name" value="PPIase_FKBP_N"/>
</dbReference>
<evidence type="ECO:0000256" key="1">
    <source>
        <dbReference type="ARBA" id="ARBA00000971"/>
    </source>
</evidence>
<comment type="catalytic activity">
    <reaction evidence="1 5 6">
        <text>[protein]-peptidylproline (omega=180) = [protein]-peptidylproline (omega=0)</text>
        <dbReference type="Rhea" id="RHEA:16237"/>
        <dbReference type="Rhea" id="RHEA-COMP:10747"/>
        <dbReference type="Rhea" id="RHEA-COMP:10748"/>
        <dbReference type="ChEBI" id="CHEBI:83833"/>
        <dbReference type="ChEBI" id="CHEBI:83834"/>
        <dbReference type="EC" id="5.2.1.8"/>
    </reaction>
</comment>